<feature type="transmembrane region" description="Helical" evidence="1">
    <location>
        <begin position="48"/>
        <end position="70"/>
    </location>
</feature>
<dbReference type="EMBL" id="CP017902">
    <property type="protein sequence ID" value="ARP18750.1"/>
    <property type="molecule type" value="Genomic_DNA"/>
</dbReference>
<keyword evidence="1" id="KW-0472">Membrane</keyword>
<protein>
    <submittedName>
        <fullName evidence="2">Uncharacterized protein</fullName>
    </submittedName>
</protein>
<reference evidence="2" key="1">
    <citation type="submission" date="2016-10" db="EMBL/GenBank/DDBJ databases">
        <title>The High Quality Genome of Vibrio alginolyticus K01M1.</title>
        <authorList>
            <person name="Wendling C."/>
            <person name="Chibani C.M."/>
            <person name="Hertel R."/>
            <person name="Sproer C."/>
            <person name="Bunk B."/>
            <person name="Overmann J."/>
            <person name="Roth O."/>
            <person name="Liesegang H."/>
        </authorList>
    </citation>
    <scope>NUCLEOTIDE SEQUENCE</scope>
    <source>
        <strain evidence="2">K05K4</strain>
    </source>
</reference>
<evidence type="ECO:0000313" key="2">
    <source>
        <dbReference type="EMBL" id="ARP18750.1"/>
    </source>
</evidence>
<accession>A0A1W6WA57</accession>
<proteinExistence type="predicted"/>
<feature type="transmembrane region" description="Helical" evidence="1">
    <location>
        <begin position="105"/>
        <end position="129"/>
    </location>
</feature>
<feature type="transmembrane region" description="Helical" evidence="1">
    <location>
        <begin position="21"/>
        <end position="42"/>
    </location>
</feature>
<gene>
    <name evidence="2" type="ORF">K05K4_19160</name>
</gene>
<sequence length="135" mass="14860">MRKFDKPLFWLYIKTRDSLLSSFKGFLGMLLVLIGAAVVLGNESPENVWISVGIILLVSSLPVSMGLMMVKFKFKSFAGSIPTAELAYFLQHDEGANSDKAVRGLFSLSLSFMIYLWFTMVAIAALGMLGAKLVL</sequence>
<dbReference type="RefSeq" id="WP_054577321.1">
    <property type="nucleotide sequence ID" value="NZ_CP017889.1"/>
</dbReference>
<keyword evidence="1" id="KW-1133">Transmembrane helix</keyword>
<dbReference type="AlphaFoldDB" id="A0A1W6WA57"/>
<keyword evidence="1" id="KW-0812">Transmembrane</keyword>
<organism evidence="2">
    <name type="scientific">Vibrio alginolyticus</name>
    <dbReference type="NCBI Taxonomy" id="663"/>
    <lineage>
        <taxon>Bacteria</taxon>
        <taxon>Pseudomonadati</taxon>
        <taxon>Pseudomonadota</taxon>
        <taxon>Gammaproteobacteria</taxon>
        <taxon>Vibrionales</taxon>
        <taxon>Vibrionaceae</taxon>
        <taxon>Vibrio</taxon>
    </lineage>
</organism>
<evidence type="ECO:0000256" key="1">
    <source>
        <dbReference type="SAM" id="Phobius"/>
    </source>
</evidence>
<name>A0A1W6WA57_VIBAL</name>